<dbReference type="GO" id="GO:0008716">
    <property type="term" value="F:D-alanine-D-alanine ligase activity"/>
    <property type="evidence" value="ECO:0007669"/>
    <property type="project" value="UniProtKB-EC"/>
</dbReference>
<dbReference type="PANTHER" id="PTHR23132">
    <property type="entry name" value="D-ALANINE--D-ALANINE LIGASE"/>
    <property type="match status" value="1"/>
</dbReference>
<protein>
    <recommendedName>
        <fullName evidence="4">D-alanine--D-alanine ligase</fullName>
        <ecNumber evidence="4">6.3.2.4</ecNumber>
    </recommendedName>
    <alternativeName>
        <fullName evidence="4">D-Ala-D-Ala ligase</fullName>
    </alternativeName>
    <alternativeName>
        <fullName evidence="4">D-alanylalanine synthetase</fullName>
    </alternativeName>
</protein>
<comment type="function">
    <text evidence="4">Cell wall formation.</text>
</comment>
<keyword evidence="4" id="KW-0963">Cytoplasm</keyword>
<dbReference type="InterPro" id="IPR005905">
    <property type="entry name" value="D_ala_D_ala"/>
</dbReference>
<keyword evidence="5" id="KW-0067">ATP-binding</keyword>
<comment type="subcellular location">
    <subcellularLocation>
        <location evidence="4">Cytoplasm</location>
    </subcellularLocation>
</comment>
<dbReference type="InterPro" id="IPR016185">
    <property type="entry name" value="PreATP-grasp_dom_sf"/>
</dbReference>
<keyword evidence="2 4" id="KW-0436">Ligase</keyword>
<dbReference type="Gene3D" id="3.40.50.20">
    <property type="match status" value="1"/>
</dbReference>
<dbReference type="PANTHER" id="PTHR23132:SF23">
    <property type="entry name" value="D-ALANINE--D-ALANINE LIGASE B"/>
    <property type="match status" value="1"/>
</dbReference>
<dbReference type="EC" id="6.3.2.4" evidence="4"/>
<dbReference type="Pfam" id="PF07478">
    <property type="entry name" value="Dala_Dala_lig_C"/>
    <property type="match status" value="1"/>
</dbReference>
<dbReference type="Gene3D" id="3.30.1490.20">
    <property type="entry name" value="ATP-grasp fold, A domain"/>
    <property type="match status" value="1"/>
</dbReference>
<dbReference type="InterPro" id="IPR013815">
    <property type="entry name" value="ATP_grasp_subdomain_1"/>
</dbReference>
<organism evidence="7 8">
    <name type="scientific">Luteococcus sanguinis</name>
    <dbReference type="NCBI Taxonomy" id="174038"/>
    <lineage>
        <taxon>Bacteria</taxon>
        <taxon>Bacillati</taxon>
        <taxon>Actinomycetota</taxon>
        <taxon>Actinomycetes</taxon>
        <taxon>Propionibacteriales</taxon>
        <taxon>Propionibacteriaceae</taxon>
        <taxon>Luteococcus</taxon>
    </lineage>
</organism>
<dbReference type="Proteomes" id="UP001596266">
    <property type="component" value="Unassembled WGS sequence"/>
</dbReference>
<keyword evidence="3 4" id="KW-0961">Cell wall biogenesis/degradation</keyword>
<dbReference type="Gene3D" id="3.30.470.20">
    <property type="entry name" value="ATP-grasp fold, B domain"/>
    <property type="match status" value="1"/>
</dbReference>
<dbReference type="HAMAP" id="MF_00047">
    <property type="entry name" value="Dala_Dala_lig"/>
    <property type="match status" value="1"/>
</dbReference>
<keyword evidence="4" id="KW-0573">Peptidoglycan synthesis</keyword>
<sequence>MTESNIPLAPVVILAGGLSHERDVSIRSGRRVATALRRVGHQVTEADLTADLVPLVTSGDTKPVVFPMLHGATGEDGALREVLGLLGVGFVGSSGHACRVTFDKSIAGTVVARAGMNVPEQVALPHDIFRELGARPLVAALGERLGFPLMVKPARSGSALGATKVESADALPQALVAAFAYDPTAVVERYVEGTEVAITVIVEGDDREVLPPVQIQPESGIYDYAARYTAGSTRFIVPAKIDQDARQRSESLSLAVVERLGLTGIVRVDLIIDGGGQPWFLEANVAPGMTETSLVPLAMQAAGLDLGEVCSRLVQAAVTGTGR</sequence>
<comment type="similarity">
    <text evidence="1 4">Belongs to the D-alanine--D-alanine ligase family.</text>
</comment>
<feature type="domain" description="ATP-grasp" evidence="6">
    <location>
        <begin position="108"/>
        <end position="315"/>
    </location>
</feature>
<dbReference type="RefSeq" id="WP_343886779.1">
    <property type="nucleotide sequence ID" value="NZ_BAAAKI010000024.1"/>
</dbReference>
<dbReference type="PIRSF" id="PIRSF039102">
    <property type="entry name" value="Ddl/VanB"/>
    <property type="match status" value="1"/>
</dbReference>
<dbReference type="EMBL" id="JBHSUA010000025">
    <property type="protein sequence ID" value="MFC6397965.1"/>
    <property type="molecule type" value="Genomic_DNA"/>
</dbReference>
<evidence type="ECO:0000256" key="3">
    <source>
        <dbReference type="ARBA" id="ARBA00023316"/>
    </source>
</evidence>
<keyword evidence="4" id="KW-0133">Cell shape</keyword>
<name>A0ABW1X3A5_9ACTN</name>
<reference evidence="8" key="1">
    <citation type="journal article" date="2019" name="Int. J. Syst. Evol. Microbiol.">
        <title>The Global Catalogue of Microorganisms (GCM) 10K type strain sequencing project: providing services to taxonomists for standard genome sequencing and annotation.</title>
        <authorList>
            <consortium name="The Broad Institute Genomics Platform"/>
            <consortium name="The Broad Institute Genome Sequencing Center for Infectious Disease"/>
            <person name="Wu L."/>
            <person name="Ma J."/>
        </authorList>
    </citation>
    <scope>NUCLEOTIDE SEQUENCE [LARGE SCALE GENOMIC DNA]</scope>
    <source>
        <strain evidence="8">CGMCC 1.15277</strain>
    </source>
</reference>
<evidence type="ECO:0000259" key="6">
    <source>
        <dbReference type="PROSITE" id="PS50975"/>
    </source>
</evidence>
<evidence type="ECO:0000256" key="5">
    <source>
        <dbReference type="PROSITE-ProRule" id="PRU00409"/>
    </source>
</evidence>
<comment type="pathway">
    <text evidence="4">Cell wall biogenesis; peptidoglycan biosynthesis.</text>
</comment>
<evidence type="ECO:0000313" key="7">
    <source>
        <dbReference type="EMBL" id="MFC6397965.1"/>
    </source>
</evidence>
<dbReference type="SUPFAM" id="SSF56059">
    <property type="entry name" value="Glutathione synthetase ATP-binding domain-like"/>
    <property type="match status" value="1"/>
</dbReference>
<evidence type="ECO:0000256" key="1">
    <source>
        <dbReference type="ARBA" id="ARBA00010871"/>
    </source>
</evidence>
<dbReference type="InterPro" id="IPR011761">
    <property type="entry name" value="ATP-grasp"/>
</dbReference>
<evidence type="ECO:0000256" key="4">
    <source>
        <dbReference type="HAMAP-Rule" id="MF_00047"/>
    </source>
</evidence>
<gene>
    <name evidence="4" type="primary">ddl</name>
    <name evidence="7" type="ORF">ACFP57_13370</name>
</gene>
<proteinExistence type="inferred from homology"/>
<dbReference type="NCBIfam" id="NF002378">
    <property type="entry name" value="PRK01372.1"/>
    <property type="match status" value="1"/>
</dbReference>
<dbReference type="SUPFAM" id="SSF52440">
    <property type="entry name" value="PreATP-grasp domain"/>
    <property type="match status" value="1"/>
</dbReference>
<keyword evidence="8" id="KW-1185">Reference proteome</keyword>
<comment type="catalytic activity">
    <reaction evidence="4">
        <text>2 D-alanine + ATP = D-alanyl-D-alanine + ADP + phosphate + H(+)</text>
        <dbReference type="Rhea" id="RHEA:11224"/>
        <dbReference type="ChEBI" id="CHEBI:15378"/>
        <dbReference type="ChEBI" id="CHEBI:30616"/>
        <dbReference type="ChEBI" id="CHEBI:43474"/>
        <dbReference type="ChEBI" id="CHEBI:57416"/>
        <dbReference type="ChEBI" id="CHEBI:57822"/>
        <dbReference type="ChEBI" id="CHEBI:456216"/>
        <dbReference type="EC" id="6.3.2.4"/>
    </reaction>
</comment>
<accession>A0ABW1X3A5</accession>
<evidence type="ECO:0000256" key="2">
    <source>
        <dbReference type="ARBA" id="ARBA00022598"/>
    </source>
</evidence>
<dbReference type="PROSITE" id="PS50975">
    <property type="entry name" value="ATP_GRASP"/>
    <property type="match status" value="1"/>
</dbReference>
<evidence type="ECO:0000313" key="8">
    <source>
        <dbReference type="Proteomes" id="UP001596266"/>
    </source>
</evidence>
<comment type="caution">
    <text evidence="7">The sequence shown here is derived from an EMBL/GenBank/DDBJ whole genome shotgun (WGS) entry which is preliminary data.</text>
</comment>
<keyword evidence="5" id="KW-0547">Nucleotide-binding</keyword>
<dbReference type="InterPro" id="IPR011095">
    <property type="entry name" value="Dala_Dala_lig_C"/>
</dbReference>